<dbReference type="RefSeq" id="WP_340348418.1">
    <property type="nucleotide sequence ID" value="NZ_JBBKZT010000042.1"/>
</dbReference>
<reference evidence="3 4" key="1">
    <citation type="submission" date="2024-03" db="EMBL/GenBank/DDBJ databases">
        <title>Novel species of the genus Variovorax.</title>
        <authorList>
            <person name="Liu Q."/>
            <person name="Xin Y.-H."/>
        </authorList>
    </citation>
    <scope>NUCLEOTIDE SEQUENCE [LARGE SCALE GENOMIC DNA]</scope>
    <source>
        <strain evidence="3 4">KACC 18900</strain>
    </source>
</reference>
<proteinExistence type="predicted"/>
<evidence type="ECO:0000313" key="4">
    <source>
        <dbReference type="Proteomes" id="UP001385892"/>
    </source>
</evidence>
<protein>
    <submittedName>
        <fullName evidence="3">Uncharacterized protein</fullName>
    </submittedName>
</protein>
<keyword evidence="2" id="KW-0812">Transmembrane</keyword>
<evidence type="ECO:0000256" key="2">
    <source>
        <dbReference type="SAM" id="Phobius"/>
    </source>
</evidence>
<keyword evidence="2" id="KW-0472">Membrane</keyword>
<accession>A0ABU8X027</accession>
<feature type="region of interest" description="Disordered" evidence="1">
    <location>
        <begin position="1"/>
        <end position="50"/>
    </location>
</feature>
<feature type="transmembrane region" description="Helical" evidence="2">
    <location>
        <begin position="107"/>
        <end position="128"/>
    </location>
</feature>
<comment type="caution">
    <text evidence="3">The sequence shown here is derived from an EMBL/GenBank/DDBJ whole genome shotgun (WGS) entry which is preliminary data.</text>
</comment>
<gene>
    <name evidence="3" type="ORF">WKW82_38025</name>
</gene>
<evidence type="ECO:0000313" key="3">
    <source>
        <dbReference type="EMBL" id="MEJ8852470.1"/>
    </source>
</evidence>
<feature type="compositionally biased region" description="Low complexity" evidence="1">
    <location>
        <begin position="15"/>
        <end position="26"/>
    </location>
</feature>
<dbReference type="EMBL" id="JBBKZT010000042">
    <property type="protein sequence ID" value="MEJ8852470.1"/>
    <property type="molecule type" value="Genomic_DNA"/>
</dbReference>
<name>A0ABU8X027_9BURK</name>
<feature type="compositionally biased region" description="Polar residues" evidence="1">
    <location>
        <begin position="35"/>
        <end position="50"/>
    </location>
</feature>
<keyword evidence="2" id="KW-1133">Transmembrane helix</keyword>
<dbReference type="Proteomes" id="UP001385892">
    <property type="component" value="Unassembled WGS sequence"/>
</dbReference>
<feature type="compositionally biased region" description="Polar residues" evidence="1">
    <location>
        <begin position="81"/>
        <end position="92"/>
    </location>
</feature>
<feature type="region of interest" description="Disordered" evidence="1">
    <location>
        <begin position="80"/>
        <end position="99"/>
    </location>
</feature>
<keyword evidence="4" id="KW-1185">Reference proteome</keyword>
<evidence type="ECO:0000256" key="1">
    <source>
        <dbReference type="SAM" id="MobiDB-lite"/>
    </source>
</evidence>
<organism evidence="3 4">
    <name type="scientific">Variovorax rhizosphaerae</name>
    <dbReference type="NCBI Taxonomy" id="1836200"/>
    <lineage>
        <taxon>Bacteria</taxon>
        <taxon>Pseudomonadati</taxon>
        <taxon>Pseudomonadota</taxon>
        <taxon>Betaproteobacteria</taxon>
        <taxon>Burkholderiales</taxon>
        <taxon>Comamonadaceae</taxon>
        <taxon>Variovorax</taxon>
    </lineage>
</organism>
<sequence>MSANNRPDWQWNRDGNNAGSNFSASSKLPGEKSRTPATSDAQEEFGSTSPDQAAVRNIYLLFESYQSGGKRVDSLADIRSSRSLPHSANAQDDASPPPSGRMWIRSACLLIAAAAVLSGWVWLVRLLLAP</sequence>